<organism evidence="2">
    <name type="scientific">uncultured organism</name>
    <dbReference type="NCBI Taxonomy" id="155900"/>
    <lineage>
        <taxon>unclassified sequences</taxon>
        <taxon>environmental samples</taxon>
    </lineage>
</organism>
<dbReference type="SUPFAM" id="SSF88713">
    <property type="entry name" value="Glycoside hydrolase/deacetylase"/>
    <property type="match status" value="1"/>
</dbReference>
<dbReference type="GO" id="GO:0005975">
    <property type="term" value="P:carbohydrate metabolic process"/>
    <property type="evidence" value="ECO:0007669"/>
    <property type="project" value="InterPro"/>
</dbReference>
<dbReference type="PANTHER" id="PTHR30105">
    <property type="entry name" value="UNCHARACTERIZED YIBQ-RELATED"/>
    <property type="match status" value="1"/>
</dbReference>
<dbReference type="Gene3D" id="3.20.20.370">
    <property type="entry name" value="Glycoside hydrolase/deacetylase"/>
    <property type="match status" value="1"/>
</dbReference>
<evidence type="ECO:0000313" key="2">
    <source>
        <dbReference type="EMBL" id="QEA06915.1"/>
    </source>
</evidence>
<dbReference type="PANTHER" id="PTHR30105:SF2">
    <property type="entry name" value="DIVERGENT POLYSACCHARIDE DEACETYLASE SUPERFAMILY"/>
    <property type="match status" value="1"/>
</dbReference>
<reference evidence="2" key="1">
    <citation type="submission" date="2019-06" db="EMBL/GenBank/DDBJ databases">
        <authorList>
            <person name="Murdoch R.W."/>
            <person name="Fathepure B."/>
        </authorList>
    </citation>
    <scope>NUCLEOTIDE SEQUENCE</scope>
</reference>
<dbReference type="AlphaFoldDB" id="A0A5B8RIN9"/>
<proteinExistence type="predicted"/>
<evidence type="ECO:0008006" key="3">
    <source>
        <dbReference type="Google" id="ProtNLM"/>
    </source>
</evidence>
<dbReference type="CDD" id="cd10936">
    <property type="entry name" value="CE4_DAC2"/>
    <property type="match status" value="1"/>
</dbReference>
<sequence>MVPVRAVLACLVLFAAPAWATPRVAIIIDDLGQRPGDVAVAALPGAVSCSVLPERPYSQRVARAAHEAGKEVLLHQPMEAMGATRPVPGAITLDMLEGRVRSLLEHNLAAVPYVSGVNNHQGSLITRHPGHMTWVLDELHAHGGLYFIDSRTTAATVAERMAREQGVPVTRRDVFLDNVRERDAIRARLDELVALARRQGHAVAIGHPYPETIEVLREALPALADAGVELVPASALTRPGPPGEATGPLHAAASR</sequence>
<dbReference type="InterPro" id="IPR011330">
    <property type="entry name" value="Glyco_hydro/deAcase_b/a-brl"/>
</dbReference>
<feature type="region of interest" description="Disordered" evidence="1">
    <location>
        <begin position="234"/>
        <end position="255"/>
    </location>
</feature>
<accession>A0A5B8RIN9</accession>
<dbReference type="EMBL" id="MN079183">
    <property type="protein sequence ID" value="QEA06915.1"/>
    <property type="molecule type" value="Genomic_DNA"/>
</dbReference>
<dbReference type="InterPro" id="IPR006837">
    <property type="entry name" value="Divergent_DAC"/>
</dbReference>
<protein>
    <recommendedName>
        <fullName evidence="3">Divergent polysaccharide deacetylase</fullName>
    </recommendedName>
</protein>
<gene>
    <name evidence="2" type="ORF">KBTEX_03258</name>
</gene>
<evidence type="ECO:0000256" key="1">
    <source>
        <dbReference type="SAM" id="MobiDB-lite"/>
    </source>
</evidence>
<name>A0A5B8RIN9_9ZZZZ</name>
<dbReference type="Pfam" id="PF04748">
    <property type="entry name" value="Polysacc_deac_2"/>
    <property type="match status" value="1"/>
</dbReference>